<dbReference type="RefSeq" id="WP_055946516.1">
    <property type="nucleotide sequence ID" value="NZ_DBGBRS010000259.1"/>
</dbReference>
<dbReference type="Gene3D" id="3.60.110.10">
    <property type="entry name" value="Carbon-nitrogen hydrolase"/>
    <property type="match status" value="1"/>
</dbReference>
<organism evidence="2 3">
    <name type="scientific">Butyribacter intestini</name>
    <dbReference type="NCBI Taxonomy" id="1703332"/>
    <lineage>
        <taxon>Bacteria</taxon>
        <taxon>Bacillati</taxon>
        <taxon>Bacillota</taxon>
        <taxon>Clostridia</taxon>
        <taxon>Lachnospirales</taxon>
        <taxon>Lachnospiraceae</taxon>
        <taxon>Butyribacter</taxon>
    </lineage>
</organism>
<dbReference type="InterPro" id="IPR003010">
    <property type="entry name" value="C-N_Hydrolase"/>
</dbReference>
<dbReference type="SUPFAM" id="SSF56317">
    <property type="entry name" value="Carbon-nitrogen hydrolase"/>
    <property type="match status" value="1"/>
</dbReference>
<sequence length="264" mass="29785">MRVALAQTDMVWEDKKASIQKAEKMVSEAAKSKTDIIIFPEMSFTGFSMNLEKIGEKRDCSETVSCMSTLSKKYNIAIGFGWASLPDKKGGKGKNIFSVTDREGKLIAEYEKIHPFTYGGESRVYEGGEKLVSFSFKGHNISLFVCYDLRFPEVFQAAAKKSDVMFVIAQWPETRSIHWQTLLRARAIETQSYIVGVNSFGVRDGLGYSGDSMAIDSIGNILGQLSGREGMLICDIDDRAWELRNKFAIGKDRRENLYYRLLEE</sequence>
<dbReference type="EMBL" id="LLKB01000007">
    <property type="protein sequence ID" value="KQC84183.1"/>
    <property type="molecule type" value="Genomic_DNA"/>
</dbReference>
<dbReference type="GO" id="GO:0106008">
    <property type="term" value="F:2-oxoglutaramate amidase activity"/>
    <property type="evidence" value="ECO:0007669"/>
    <property type="project" value="TreeGrafter"/>
</dbReference>
<comment type="caution">
    <text evidence="2">The sequence shown here is derived from an EMBL/GenBank/DDBJ whole genome shotgun (WGS) entry which is preliminary data.</text>
</comment>
<feature type="domain" description="CN hydrolase" evidence="1">
    <location>
        <begin position="1"/>
        <end position="238"/>
    </location>
</feature>
<protein>
    <recommendedName>
        <fullName evidence="1">CN hydrolase domain-containing protein</fullName>
    </recommendedName>
</protein>
<accession>A0AAW3JQ18</accession>
<name>A0AAW3JQ18_9FIRM</name>
<proteinExistence type="predicted"/>
<dbReference type="GO" id="GO:0050152">
    <property type="term" value="F:omega-amidase activity"/>
    <property type="evidence" value="ECO:0007669"/>
    <property type="project" value="TreeGrafter"/>
</dbReference>
<dbReference type="PROSITE" id="PS50263">
    <property type="entry name" value="CN_HYDROLASE"/>
    <property type="match status" value="1"/>
</dbReference>
<dbReference type="AlphaFoldDB" id="A0AAW3JQ18"/>
<dbReference type="Pfam" id="PF00795">
    <property type="entry name" value="CN_hydrolase"/>
    <property type="match status" value="1"/>
</dbReference>
<reference evidence="2 3" key="1">
    <citation type="submission" date="2015-10" db="EMBL/GenBank/DDBJ databases">
        <title>Butyribacter intestini gen. nov., sp. nov., a butyric acid-producing bacterium of the family Lachnospiraceae isolated from the human faeces.</title>
        <authorList>
            <person name="Zou Y."/>
            <person name="Xue W."/>
            <person name="Luo G."/>
            <person name="Lv M."/>
        </authorList>
    </citation>
    <scope>NUCLEOTIDE SEQUENCE [LARGE SCALE GENOMIC DNA]</scope>
    <source>
        <strain evidence="2 3">TF01-11</strain>
    </source>
</reference>
<gene>
    <name evidence="2" type="ORF">APZ18_14890</name>
</gene>
<evidence type="ECO:0000313" key="3">
    <source>
        <dbReference type="Proteomes" id="UP000050833"/>
    </source>
</evidence>
<dbReference type="InterPro" id="IPR036526">
    <property type="entry name" value="C-N_Hydrolase_sf"/>
</dbReference>
<dbReference type="PANTHER" id="PTHR47799">
    <property type="entry name" value="OMEGA-AMIDASE YAFV"/>
    <property type="match status" value="1"/>
</dbReference>
<evidence type="ECO:0000259" key="1">
    <source>
        <dbReference type="PROSITE" id="PS50263"/>
    </source>
</evidence>
<dbReference type="PANTHER" id="PTHR47799:SF1">
    <property type="entry name" value="OMEGA-AMIDASE YAFV"/>
    <property type="match status" value="1"/>
</dbReference>
<evidence type="ECO:0000313" key="2">
    <source>
        <dbReference type="EMBL" id="KQC84183.1"/>
    </source>
</evidence>
<dbReference type="InterPro" id="IPR052737">
    <property type="entry name" value="Omega-amidase_YafV"/>
</dbReference>
<keyword evidence="3" id="KW-1185">Reference proteome</keyword>
<dbReference type="Proteomes" id="UP000050833">
    <property type="component" value="Unassembled WGS sequence"/>
</dbReference>